<dbReference type="GO" id="GO:0004065">
    <property type="term" value="F:arylsulfatase activity"/>
    <property type="evidence" value="ECO:0007669"/>
    <property type="project" value="TreeGrafter"/>
</dbReference>
<evidence type="ECO:0000313" key="6">
    <source>
        <dbReference type="Proteomes" id="UP001310022"/>
    </source>
</evidence>
<organism evidence="5 6">
    <name type="scientific">Persicobacter diffluens</name>
    <dbReference type="NCBI Taxonomy" id="981"/>
    <lineage>
        <taxon>Bacteria</taxon>
        <taxon>Pseudomonadati</taxon>
        <taxon>Bacteroidota</taxon>
        <taxon>Cytophagia</taxon>
        <taxon>Cytophagales</taxon>
        <taxon>Persicobacteraceae</taxon>
        <taxon>Persicobacter</taxon>
    </lineage>
</organism>
<dbReference type="InterPro" id="IPR050738">
    <property type="entry name" value="Sulfatase"/>
</dbReference>
<comment type="caution">
    <text evidence="5">The sequence shown here is derived from an EMBL/GenBank/DDBJ whole genome shotgun (WGS) entry which is preliminary data.</text>
</comment>
<comment type="similarity">
    <text evidence="1">Belongs to the sulfatase family.</text>
</comment>
<dbReference type="InterPro" id="IPR017850">
    <property type="entry name" value="Alkaline_phosphatase_core_sf"/>
</dbReference>
<dbReference type="EMBL" id="BQKE01000003">
    <property type="protein sequence ID" value="GJM63498.1"/>
    <property type="molecule type" value="Genomic_DNA"/>
</dbReference>
<feature type="chain" id="PRO_5042946690" evidence="3">
    <location>
        <begin position="24"/>
        <end position="456"/>
    </location>
</feature>
<evidence type="ECO:0000256" key="1">
    <source>
        <dbReference type="ARBA" id="ARBA00008779"/>
    </source>
</evidence>
<dbReference type="PANTHER" id="PTHR42693:SF53">
    <property type="entry name" value="ENDO-4-O-SULFATASE"/>
    <property type="match status" value="1"/>
</dbReference>
<dbReference type="InterPro" id="IPR000917">
    <property type="entry name" value="Sulfatase_N"/>
</dbReference>
<keyword evidence="2" id="KW-0378">Hydrolase</keyword>
<keyword evidence="3" id="KW-0732">Signal</keyword>
<dbReference type="SUPFAM" id="SSF53649">
    <property type="entry name" value="Alkaline phosphatase-like"/>
    <property type="match status" value="1"/>
</dbReference>
<dbReference type="Pfam" id="PF00884">
    <property type="entry name" value="Sulfatase"/>
    <property type="match status" value="1"/>
</dbReference>
<evidence type="ECO:0000256" key="2">
    <source>
        <dbReference type="ARBA" id="ARBA00022801"/>
    </source>
</evidence>
<sequence length="456" mass="51213">MRKFFRTLSLTVLGLISTDTLMAKEGKKAKPNFVVIMADDLGYGDVAYQWDTEFDTPHINKIAEAGAQFTTGYVTAPVCSPSRAGLQTGRYQQRFGAEDNPGPFRQAEGIVPGIPTSEKNMAEQLKPYGYTSALIGKVHQTATAEMNPFNRGYDRYYGFMNGASSYFYDMEENGKAQFFDNDKVVSKEDEYLTDAFGREACAFIDEHADKPFLLYVPFNAIHGPLQARPDDIKKYQHIQDVKRRKAAAMMWRMDVNIGRIVDKLAEKDLMDNTMIIFLSDNGGTGRDGGNTSINGPLNGKKGQLLEGGIRVPFLLQYNGQVAAGTKIETPVQSIDILPTLLTAAGAAVPENLDGKDLLNIIENEGSNEDRYLYWRFLYQWGIRDHEWKLVKLKGPKNPVALYNLKEDMGESRNVIKEHPEVAKRLQKAFDDWSGDMMDPQWSWQPKFGGPVKVPMK</sequence>
<protein>
    <submittedName>
        <fullName evidence="5">N-acetylgalactosamine-6-sulfatase</fullName>
    </submittedName>
</protein>
<dbReference type="PANTHER" id="PTHR42693">
    <property type="entry name" value="ARYLSULFATASE FAMILY MEMBER"/>
    <property type="match status" value="1"/>
</dbReference>
<evidence type="ECO:0000256" key="3">
    <source>
        <dbReference type="SAM" id="SignalP"/>
    </source>
</evidence>
<proteinExistence type="inferred from homology"/>
<dbReference type="AlphaFoldDB" id="A0AAN4W2M8"/>
<dbReference type="Gene3D" id="3.40.720.10">
    <property type="entry name" value="Alkaline Phosphatase, subunit A"/>
    <property type="match status" value="1"/>
</dbReference>
<accession>A0AAN4W2M8</accession>
<feature type="signal peptide" evidence="3">
    <location>
        <begin position="1"/>
        <end position="23"/>
    </location>
</feature>
<dbReference type="RefSeq" id="WP_338238655.1">
    <property type="nucleotide sequence ID" value="NZ_BQKE01000003.1"/>
</dbReference>
<dbReference type="Proteomes" id="UP001310022">
    <property type="component" value="Unassembled WGS sequence"/>
</dbReference>
<reference evidence="5 6" key="1">
    <citation type="submission" date="2021-12" db="EMBL/GenBank/DDBJ databases">
        <title>Genome sequencing of bacteria with rrn-lacking chromosome and rrn-plasmid.</title>
        <authorList>
            <person name="Anda M."/>
            <person name="Iwasaki W."/>
        </authorList>
    </citation>
    <scope>NUCLEOTIDE SEQUENCE [LARGE SCALE GENOMIC DNA]</scope>
    <source>
        <strain evidence="5 6">NBRC 15940</strain>
    </source>
</reference>
<dbReference type="Gene3D" id="3.30.1120.10">
    <property type="match status" value="1"/>
</dbReference>
<name>A0AAN4W2M8_9BACT</name>
<keyword evidence="6" id="KW-1185">Reference proteome</keyword>
<evidence type="ECO:0000259" key="4">
    <source>
        <dbReference type="Pfam" id="PF00884"/>
    </source>
</evidence>
<feature type="domain" description="Sulfatase N-terminal" evidence="4">
    <location>
        <begin position="31"/>
        <end position="346"/>
    </location>
</feature>
<evidence type="ECO:0000313" key="5">
    <source>
        <dbReference type="EMBL" id="GJM63498.1"/>
    </source>
</evidence>
<gene>
    <name evidence="5" type="ORF">PEDI_40500</name>
</gene>